<evidence type="ECO:0000313" key="4">
    <source>
        <dbReference type="EMBL" id="CAF0880027.1"/>
    </source>
</evidence>
<feature type="compositionally biased region" description="Acidic residues" evidence="1">
    <location>
        <begin position="675"/>
        <end position="685"/>
    </location>
</feature>
<feature type="region of interest" description="Disordered" evidence="1">
    <location>
        <begin position="64"/>
        <end position="87"/>
    </location>
</feature>
<dbReference type="InterPro" id="IPR045055">
    <property type="entry name" value="DNA2/NAM7-like"/>
</dbReference>
<feature type="domain" description="DNA2/NAM7 helicase helicase" evidence="2">
    <location>
        <begin position="474"/>
        <end position="555"/>
    </location>
</feature>
<gene>
    <name evidence="4" type="ORF">SEV965_LOCUS4572</name>
</gene>
<dbReference type="CDD" id="cd18808">
    <property type="entry name" value="SF1_C_Upf1"/>
    <property type="match status" value="1"/>
</dbReference>
<dbReference type="InterPro" id="IPR047187">
    <property type="entry name" value="SF1_C_Upf1"/>
</dbReference>
<dbReference type="PANTHER" id="PTHR10887:SF495">
    <property type="entry name" value="HELICASE SENATAXIN ISOFORM X1-RELATED"/>
    <property type="match status" value="1"/>
</dbReference>
<dbReference type="AlphaFoldDB" id="A0A813Y883"/>
<feature type="region of interest" description="Disordered" evidence="1">
    <location>
        <begin position="672"/>
        <end position="717"/>
    </location>
</feature>
<feature type="domain" description="DNA2/NAM7 helicase-like C-terminal" evidence="3">
    <location>
        <begin position="564"/>
        <end position="664"/>
    </location>
</feature>
<feature type="domain" description="DNA2/NAM7 helicase helicase" evidence="2">
    <location>
        <begin position="385"/>
        <end position="462"/>
    </location>
</feature>
<name>A0A813Y883_9BILA</name>
<dbReference type="InterPro" id="IPR027417">
    <property type="entry name" value="P-loop_NTPase"/>
</dbReference>
<sequence>MEQGEYLYSGNAWFKEHLDGPDGHLWRKARKMFLFNHDLSSALNLFKFNYTAIKTISRPEGTILHGSRNTTLDSNQESEHRPGRSWTDDAQNSIRTLLDRIVTRWIPNYMYASKINIKKLHHSLTPVPLKLAQKTYDKTNDDIDTFNVNNALATYQACLVPLHYHELWNEIVKDFKNVDVTLKERETVIHFELFYDKMTLDEEEESALIFGTNRVTFTDNYKPLSKKLGLFDLVLITINNMIYFGMIVHVEQIKVKVACKNEQSNNNHTTHTNHNELEFELQTTTGVYVSRACSNAIQQYHQQNKDKKLPICKLSNISSSRRMISAIHNLHEWPQYRSLLKPMINDIYFQLPTDYDSLNISPTNGFNMAQSKTIAIAECMFDDIQDHLHLVHGPPGTGKSRTIAGIVLKLLAKLPESGRKQKILLCAPSNNACDELSRRILDEFTNQDISYKHGTLIRIGCQPPDDYREQRPNSNIAQETEARIIKHAKIVVSTLNYCGSTRLHPLKSSTAFIIVDEGNKVFQSLEVDFLLPLRFKCTKLILVGDPLQLPPCVISDAGNTYGLAQSLYKRLYSIFDKHSDGPISMLDTQYRMHPDICRFPSEHFYDNRLLTDESVAKRMMYFTLKPLYLYNMIKSPHGYDNASSSFNEGEAKFIRYFCNLLIAHLALPPTPVFSDSEDDEDDDDSSITSSSNSTYYTDDDSDHEEKTERQCLQPLPIDDPRSIEVQQRIAVITPYKAQVRLLRSYLPRYIEIMTVDSSQGKEKDIVILSCVRSGGTIGFLDDMNRVNVMLTRPKNGLYVVGNLSQLANQHDSWHAFVRHAHVNRIIADVDTIRFDLPYRR</sequence>
<evidence type="ECO:0000259" key="2">
    <source>
        <dbReference type="Pfam" id="PF13086"/>
    </source>
</evidence>
<dbReference type="Gene3D" id="3.40.50.300">
    <property type="entry name" value="P-loop containing nucleotide triphosphate hydrolases"/>
    <property type="match status" value="2"/>
</dbReference>
<dbReference type="Proteomes" id="UP000663889">
    <property type="component" value="Unassembled WGS sequence"/>
</dbReference>
<accession>A0A813Y883</accession>
<feature type="compositionally biased region" description="Low complexity" evidence="1">
    <location>
        <begin position="686"/>
        <end position="696"/>
    </location>
</feature>
<evidence type="ECO:0000259" key="3">
    <source>
        <dbReference type="Pfam" id="PF13087"/>
    </source>
</evidence>
<reference evidence="4" key="1">
    <citation type="submission" date="2021-02" db="EMBL/GenBank/DDBJ databases">
        <authorList>
            <person name="Nowell W R."/>
        </authorList>
    </citation>
    <scope>NUCLEOTIDE SEQUENCE</scope>
</reference>
<proteinExistence type="predicted"/>
<dbReference type="EMBL" id="CAJNOU010000132">
    <property type="protein sequence ID" value="CAF0880027.1"/>
    <property type="molecule type" value="Genomic_DNA"/>
</dbReference>
<evidence type="ECO:0000313" key="5">
    <source>
        <dbReference type="Proteomes" id="UP000663889"/>
    </source>
</evidence>
<dbReference type="InterPro" id="IPR041677">
    <property type="entry name" value="DNA2/NAM7_AAA_11"/>
</dbReference>
<dbReference type="Pfam" id="PF13086">
    <property type="entry name" value="AAA_11"/>
    <property type="match status" value="2"/>
</dbReference>
<comment type="caution">
    <text evidence="4">The sequence shown here is derived from an EMBL/GenBank/DDBJ whole genome shotgun (WGS) entry which is preliminary data.</text>
</comment>
<dbReference type="PANTHER" id="PTHR10887">
    <property type="entry name" value="DNA2/NAM7 HELICASE FAMILY"/>
    <property type="match status" value="1"/>
</dbReference>
<evidence type="ECO:0000256" key="1">
    <source>
        <dbReference type="SAM" id="MobiDB-lite"/>
    </source>
</evidence>
<protein>
    <submittedName>
        <fullName evidence="4">Uncharacterized protein</fullName>
    </submittedName>
</protein>
<dbReference type="InterPro" id="IPR041679">
    <property type="entry name" value="DNA2/NAM7-like_C"/>
</dbReference>
<dbReference type="SUPFAM" id="SSF52540">
    <property type="entry name" value="P-loop containing nucleoside triphosphate hydrolases"/>
    <property type="match status" value="1"/>
</dbReference>
<dbReference type="GO" id="GO:0004386">
    <property type="term" value="F:helicase activity"/>
    <property type="evidence" value="ECO:0007669"/>
    <property type="project" value="InterPro"/>
</dbReference>
<feature type="domain" description="DNA2/NAM7 helicase-like C-terminal" evidence="3">
    <location>
        <begin position="722"/>
        <end position="802"/>
    </location>
</feature>
<dbReference type="Pfam" id="PF13087">
    <property type="entry name" value="AAA_12"/>
    <property type="match status" value="2"/>
</dbReference>
<organism evidence="4 5">
    <name type="scientific">Rotaria sordida</name>
    <dbReference type="NCBI Taxonomy" id="392033"/>
    <lineage>
        <taxon>Eukaryota</taxon>
        <taxon>Metazoa</taxon>
        <taxon>Spiralia</taxon>
        <taxon>Gnathifera</taxon>
        <taxon>Rotifera</taxon>
        <taxon>Eurotatoria</taxon>
        <taxon>Bdelloidea</taxon>
        <taxon>Philodinida</taxon>
        <taxon>Philodinidae</taxon>
        <taxon>Rotaria</taxon>
    </lineage>
</organism>
<dbReference type="CDD" id="cd18042">
    <property type="entry name" value="DEXXQc_SETX"/>
    <property type="match status" value="1"/>
</dbReference>